<accession>A0A7J5TLG5</accession>
<dbReference type="AlphaFoldDB" id="A0A7J5TLG5"/>
<organism evidence="1 2">
    <name type="scientific">Bifidobacterium bifidum</name>
    <dbReference type="NCBI Taxonomy" id="1681"/>
    <lineage>
        <taxon>Bacteria</taxon>
        <taxon>Bacillati</taxon>
        <taxon>Actinomycetota</taxon>
        <taxon>Actinomycetes</taxon>
        <taxon>Bifidobacteriales</taxon>
        <taxon>Bifidobacteriaceae</taxon>
        <taxon>Bifidobacterium</taxon>
    </lineage>
</organism>
<proteinExistence type="predicted"/>
<feature type="non-terminal residue" evidence="1">
    <location>
        <position position="1"/>
    </location>
</feature>
<keyword evidence="1" id="KW-0808">Transferase</keyword>
<evidence type="ECO:0000313" key="2">
    <source>
        <dbReference type="Proteomes" id="UP000451386"/>
    </source>
</evidence>
<name>A0A7J5TLG5_BIFBI</name>
<reference evidence="1 2" key="1">
    <citation type="journal article" date="2019" name="Nat. Med.">
        <title>A library of human gut bacterial isolates paired with longitudinal multiomics data enables mechanistic microbiome research.</title>
        <authorList>
            <person name="Poyet M."/>
            <person name="Groussin M."/>
            <person name="Gibbons S.M."/>
            <person name="Avila-Pacheco J."/>
            <person name="Jiang X."/>
            <person name="Kearney S.M."/>
            <person name="Perrotta A.R."/>
            <person name="Berdy B."/>
            <person name="Zhao S."/>
            <person name="Lieberman T.D."/>
            <person name="Swanson P.K."/>
            <person name="Smith M."/>
            <person name="Roesemann S."/>
            <person name="Alexander J.E."/>
            <person name="Rich S.A."/>
            <person name="Livny J."/>
            <person name="Vlamakis H."/>
            <person name="Clish C."/>
            <person name="Bullock K."/>
            <person name="Deik A."/>
            <person name="Scott J."/>
            <person name="Pierce K.A."/>
            <person name="Xavier R.J."/>
            <person name="Alm E.J."/>
        </authorList>
    </citation>
    <scope>NUCLEOTIDE SEQUENCE [LARGE SCALE GENOMIC DNA]</scope>
    <source>
        <strain evidence="1 2">BIOML-A13</strain>
    </source>
</reference>
<evidence type="ECO:0000313" key="1">
    <source>
        <dbReference type="EMBL" id="KAB7485550.1"/>
    </source>
</evidence>
<dbReference type="EMBL" id="WDOP01000024">
    <property type="protein sequence ID" value="KAB7485550.1"/>
    <property type="molecule type" value="Genomic_DNA"/>
</dbReference>
<sequence>GLAGIPSSTGKDGPYINGKLKFGRILVRNLHPEPRPYETVTLEEAQGK</sequence>
<gene>
    <name evidence="1" type="ORF">GBA83_10055</name>
</gene>
<protein>
    <submittedName>
        <fullName evidence="1">Modification methylase</fullName>
    </submittedName>
</protein>
<dbReference type="GO" id="GO:0008168">
    <property type="term" value="F:methyltransferase activity"/>
    <property type="evidence" value="ECO:0007669"/>
    <property type="project" value="UniProtKB-KW"/>
</dbReference>
<keyword evidence="1" id="KW-0489">Methyltransferase</keyword>
<dbReference type="Proteomes" id="UP000451386">
    <property type="component" value="Unassembled WGS sequence"/>
</dbReference>
<dbReference type="GO" id="GO:0032259">
    <property type="term" value="P:methylation"/>
    <property type="evidence" value="ECO:0007669"/>
    <property type="project" value="UniProtKB-KW"/>
</dbReference>
<comment type="caution">
    <text evidence="1">The sequence shown here is derived from an EMBL/GenBank/DDBJ whole genome shotgun (WGS) entry which is preliminary data.</text>
</comment>